<feature type="site" description="Transition state stabilizer" evidence="2">
    <location>
        <position position="188"/>
    </location>
</feature>
<dbReference type="InterPro" id="IPR052765">
    <property type="entry name" value="PGM-Related"/>
</dbReference>
<dbReference type="AlphaFoldDB" id="A0A1E7F918"/>
<dbReference type="SMART" id="SM00855">
    <property type="entry name" value="PGAM"/>
    <property type="match status" value="1"/>
</dbReference>
<dbReference type="KEGG" id="fcy:FRACYDRAFT_152968"/>
<organism evidence="3 4">
    <name type="scientific">Fragilariopsis cylindrus CCMP1102</name>
    <dbReference type="NCBI Taxonomy" id="635003"/>
    <lineage>
        <taxon>Eukaryota</taxon>
        <taxon>Sar</taxon>
        <taxon>Stramenopiles</taxon>
        <taxon>Ochrophyta</taxon>
        <taxon>Bacillariophyta</taxon>
        <taxon>Bacillariophyceae</taxon>
        <taxon>Bacillariophycidae</taxon>
        <taxon>Bacillariales</taxon>
        <taxon>Bacillariaceae</taxon>
        <taxon>Fragilariopsis</taxon>
    </lineage>
</organism>
<protein>
    <submittedName>
        <fullName evidence="3">Phosphoglycerate mutase-like protein</fullName>
    </submittedName>
</protein>
<proteinExistence type="predicted"/>
<evidence type="ECO:0000313" key="3">
    <source>
        <dbReference type="EMBL" id="OEU14624.1"/>
    </source>
</evidence>
<dbReference type="CDD" id="cd07067">
    <property type="entry name" value="HP_PGM_like"/>
    <property type="match status" value="1"/>
</dbReference>
<gene>
    <name evidence="3" type="ORF">FRACYDRAFT_152968</name>
</gene>
<evidence type="ECO:0000256" key="1">
    <source>
        <dbReference type="PIRSR" id="PIRSR613078-2"/>
    </source>
</evidence>
<feature type="binding site" evidence="1">
    <location>
        <position position="64"/>
    </location>
    <ligand>
        <name>substrate</name>
    </ligand>
</feature>
<keyword evidence="4" id="KW-1185">Reference proteome</keyword>
<feature type="binding site" evidence="1">
    <location>
        <begin position="8"/>
        <end position="15"/>
    </location>
    <ligand>
        <name>substrate</name>
    </ligand>
</feature>
<dbReference type="PROSITE" id="PS00175">
    <property type="entry name" value="PG_MUTASE"/>
    <property type="match status" value="1"/>
</dbReference>
<dbReference type="GO" id="GO:0003824">
    <property type="term" value="F:catalytic activity"/>
    <property type="evidence" value="ECO:0007669"/>
    <property type="project" value="InterPro"/>
</dbReference>
<dbReference type="EMBL" id="KV784360">
    <property type="protein sequence ID" value="OEU14624.1"/>
    <property type="molecule type" value="Genomic_DNA"/>
</dbReference>
<dbReference type="SUPFAM" id="SSF53254">
    <property type="entry name" value="Phosphoglycerate mutase-like"/>
    <property type="match status" value="1"/>
</dbReference>
<dbReference type="InterPro" id="IPR013078">
    <property type="entry name" value="His_Pase_superF_clade-1"/>
</dbReference>
<name>A0A1E7F918_9STRA</name>
<dbReference type="InterPro" id="IPR001345">
    <property type="entry name" value="PG/BPGM_mutase_AS"/>
</dbReference>
<accession>A0A1E7F918</accession>
<sequence>PELVILVRHGESEGNVDNTVWWKKADHEIELTRKGQQQAAEAGKRINNILNSYNNNSSCNNHRRIIRNIHLHVSPFERTIQTAKYALPYFDNQYNNIKNEQQQQKRIVKEYHLCTQLREQEFGNTQNSQFCQYREEQKKVGRFWYRFPTGESGADVLDRVKSWWEDSLLNTNERYDYEQCDAVIVFSHGLTVRLILCQLFSWSINTFHSVYNARNCDLYVL</sequence>
<dbReference type="Pfam" id="PF00300">
    <property type="entry name" value="His_Phos_1"/>
    <property type="match status" value="1"/>
</dbReference>
<dbReference type="Gene3D" id="3.40.50.1240">
    <property type="entry name" value="Phosphoglycerate mutase-like"/>
    <property type="match status" value="1"/>
</dbReference>
<dbReference type="InParanoid" id="A0A1E7F918"/>
<dbReference type="OrthoDB" id="44349at2759"/>
<reference evidence="3 4" key="1">
    <citation type="submission" date="2016-09" db="EMBL/GenBank/DDBJ databases">
        <title>Extensive genetic diversity and differential bi-allelic expression allows diatom success in the polar Southern Ocean.</title>
        <authorList>
            <consortium name="DOE Joint Genome Institute"/>
            <person name="Mock T."/>
            <person name="Otillar R.P."/>
            <person name="Strauss J."/>
            <person name="Dupont C."/>
            <person name="Frickenhaus S."/>
            <person name="Maumus F."/>
            <person name="Mcmullan M."/>
            <person name="Sanges R."/>
            <person name="Schmutz J."/>
            <person name="Toseland A."/>
            <person name="Valas R."/>
            <person name="Veluchamy A."/>
            <person name="Ward B.J."/>
            <person name="Allen A."/>
            <person name="Barry K."/>
            <person name="Falciatore A."/>
            <person name="Ferrante M."/>
            <person name="Fortunato A.E."/>
            <person name="Gloeckner G."/>
            <person name="Gruber A."/>
            <person name="Hipkin R."/>
            <person name="Janech M."/>
            <person name="Kroth P."/>
            <person name="Leese F."/>
            <person name="Lindquist E."/>
            <person name="Lyon B.R."/>
            <person name="Martin J."/>
            <person name="Mayer C."/>
            <person name="Parker M."/>
            <person name="Quesneville H."/>
            <person name="Raymond J."/>
            <person name="Uhlig C."/>
            <person name="Valentin K.U."/>
            <person name="Worden A.Z."/>
            <person name="Armbrust E.V."/>
            <person name="Bowler C."/>
            <person name="Green B."/>
            <person name="Moulton V."/>
            <person name="Van Oosterhout C."/>
            <person name="Grigoriev I."/>
        </authorList>
    </citation>
    <scope>NUCLEOTIDE SEQUENCE [LARGE SCALE GENOMIC DNA]</scope>
    <source>
        <strain evidence="3 4">CCMP1102</strain>
    </source>
</reference>
<feature type="non-terminal residue" evidence="3">
    <location>
        <position position="1"/>
    </location>
</feature>
<evidence type="ECO:0000256" key="2">
    <source>
        <dbReference type="PIRSR" id="PIRSR613078-3"/>
    </source>
</evidence>
<dbReference type="Proteomes" id="UP000095751">
    <property type="component" value="Unassembled WGS sequence"/>
</dbReference>
<dbReference type="InterPro" id="IPR029033">
    <property type="entry name" value="His_PPase_superfam"/>
</dbReference>
<evidence type="ECO:0000313" key="4">
    <source>
        <dbReference type="Proteomes" id="UP000095751"/>
    </source>
</evidence>
<feature type="non-terminal residue" evidence="3">
    <location>
        <position position="221"/>
    </location>
</feature>
<dbReference type="PANTHER" id="PTHR46192">
    <property type="entry name" value="BROAD-RANGE ACID PHOSPHATASE DET1"/>
    <property type="match status" value="1"/>
</dbReference>